<keyword evidence="2" id="KW-1185">Reference proteome</keyword>
<evidence type="ECO:0000313" key="1">
    <source>
        <dbReference type="EMBL" id="THV48869.1"/>
    </source>
</evidence>
<evidence type="ECO:0000313" key="2">
    <source>
        <dbReference type="Proteomes" id="UP000308671"/>
    </source>
</evidence>
<dbReference type="AlphaFoldDB" id="A0A4S8R403"/>
<organism evidence="1 2">
    <name type="scientific">Botrytis galanthina</name>
    <dbReference type="NCBI Taxonomy" id="278940"/>
    <lineage>
        <taxon>Eukaryota</taxon>
        <taxon>Fungi</taxon>
        <taxon>Dikarya</taxon>
        <taxon>Ascomycota</taxon>
        <taxon>Pezizomycotina</taxon>
        <taxon>Leotiomycetes</taxon>
        <taxon>Helotiales</taxon>
        <taxon>Sclerotiniaceae</taxon>
        <taxon>Botrytis</taxon>
    </lineage>
</organism>
<sequence>MQQSCLYDEQCGGMMRVGAEDWTEVTVVLREVDGGFMFDAGDDAVPERAPYQWWILSEKWMED</sequence>
<protein>
    <submittedName>
        <fullName evidence="1">Uncharacterized protein</fullName>
    </submittedName>
</protein>
<name>A0A4S8R403_9HELO</name>
<comment type="caution">
    <text evidence="1">The sequence shown here is derived from an EMBL/GenBank/DDBJ whole genome shotgun (WGS) entry which is preliminary data.</text>
</comment>
<gene>
    <name evidence="1" type="ORF">BGAL_0223g00110</name>
</gene>
<dbReference type="EMBL" id="PQXL01000223">
    <property type="protein sequence ID" value="THV48869.1"/>
    <property type="molecule type" value="Genomic_DNA"/>
</dbReference>
<accession>A0A4S8R403</accession>
<reference evidence="1 2" key="1">
    <citation type="submission" date="2017-12" db="EMBL/GenBank/DDBJ databases">
        <title>Comparative genomics of Botrytis spp.</title>
        <authorList>
            <person name="Valero-Jimenez C.A."/>
            <person name="Tapia P."/>
            <person name="Veloso J."/>
            <person name="Silva-Moreno E."/>
            <person name="Staats M."/>
            <person name="Valdes J.H."/>
            <person name="Van Kan J.A.L."/>
        </authorList>
    </citation>
    <scope>NUCLEOTIDE SEQUENCE [LARGE SCALE GENOMIC DNA]</scope>
    <source>
        <strain evidence="1 2">MUCL435</strain>
    </source>
</reference>
<proteinExistence type="predicted"/>
<dbReference type="Proteomes" id="UP000308671">
    <property type="component" value="Unassembled WGS sequence"/>
</dbReference>